<evidence type="ECO:0000313" key="3">
    <source>
        <dbReference type="Proteomes" id="UP000184432"/>
    </source>
</evidence>
<accession>A0A1M6L609</accession>
<reference evidence="3" key="1">
    <citation type="submission" date="2016-11" db="EMBL/GenBank/DDBJ databases">
        <authorList>
            <person name="Varghese N."/>
            <person name="Submissions S."/>
        </authorList>
    </citation>
    <scope>NUCLEOTIDE SEQUENCE [LARGE SCALE GENOMIC DNA]</scope>
    <source>
        <strain evidence="3">DSM 22623</strain>
    </source>
</reference>
<dbReference type="AlphaFoldDB" id="A0A1M6L609"/>
<dbReference type="STRING" id="570521.SAMN04488508_11413"/>
<organism evidence="2 3">
    <name type="scientific">Aquimarina spongiae</name>
    <dbReference type="NCBI Taxonomy" id="570521"/>
    <lineage>
        <taxon>Bacteria</taxon>
        <taxon>Pseudomonadati</taxon>
        <taxon>Bacteroidota</taxon>
        <taxon>Flavobacteriia</taxon>
        <taxon>Flavobacteriales</taxon>
        <taxon>Flavobacteriaceae</taxon>
        <taxon>Aquimarina</taxon>
    </lineage>
</organism>
<gene>
    <name evidence="2" type="ORF">SAMN04488508_11413</name>
</gene>
<dbReference type="Proteomes" id="UP000184432">
    <property type="component" value="Unassembled WGS sequence"/>
</dbReference>
<feature type="region of interest" description="Disordered" evidence="1">
    <location>
        <begin position="269"/>
        <end position="291"/>
    </location>
</feature>
<keyword evidence="3" id="KW-1185">Reference proteome</keyword>
<evidence type="ECO:0008006" key="4">
    <source>
        <dbReference type="Google" id="ProtNLM"/>
    </source>
</evidence>
<dbReference type="EMBL" id="FQYP01000014">
    <property type="protein sequence ID" value="SHJ66678.1"/>
    <property type="molecule type" value="Genomic_DNA"/>
</dbReference>
<name>A0A1M6L609_9FLAO</name>
<feature type="compositionally biased region" description="Basic and acidic residues" evidence="1">
    <location>
        <begin position="269"/>
        <end position="279"/>
    </location>
</feature>
<protein>
    <recommendedName>
        <fullName evidence="4">YD repeat-containing protein</fullName>
    </recommendedName>
</protein>
<proteinExistence type="predicted"/>
<evidence type="ECO:0000313" key="2">
    <source>
        <dbReference type="EMBL" id="SHJ66678.1"/>
    </source>
</evidence>
<evidence type="ECO:0000256" key="1">
    <source>
        <dbReference type="SAM" id="MobiDB-lite"/>
    </source>
</evidence>
<dbReference type="Gene3D" id="2.180.10.10">
    <property type="entry name" value="RHS repeat-associated core"/>
    <property type="match status" value="1"/>
</dbReference>
<sequence length="1094" mass="124080">MSIFLFYIGYAQDSFLPNITPPSPEAAALSRFTEVPISHYTGLANVSIPIHTISVKGLQIPISIKYHGRGVKVSEVAPRTGMGWSLTYGGDVSRQIRGQADESGYFGNATDFMTVPLSLTARQNFFARESHLQYDYDYYPDQFTFSGGGTSGKFVFDYETLEPVIQTFGDVKINYEREIIRGIKKRIIAFQVTDASGNIFYYGISKDRQRQARDVQLSSIGSSIYLNGNIVNDGQSPVSQNFNSWKLMDIETPYGEVISYHYKDESPIRYDKSHDKHDPTPGSHANSPGNLNDILKISSKVSRIEEQVWQLSKITYSQGSIVFTRESNLRQDYEGYALDKVTIYDQNNQKIKSYDLNYTYTTSTDHSNVLSYLTQLPMFAKSLKRMFLSSIEEESSNGVSLPPYEFTYNSTVLPSRFSTRQDYWGYYNGAANNGPFLRLFEYGNYKPDRKVHLENAKAGILEQIKYPTGGITKFTYEHNRGQKPYFFNEVITPSINPSSDVGVKIELTKEDFYDITTGTYKTLNYTFPANTPLKYKLECFHFRDINGDPNIPDCIFEVSKDGWPMEIGKEVTFSNCQGSTGASFGVRVPRHPSVPRDLHLNRNYNFKLTITYDQPSAILYSGGKRIQKIEYITESDTRVKEFDYTRGGGETGIVIGLPGYLNFDKNNNFSPCSYNISTYFDQTSAFSSYQANSIGYSFVTEYHGTKNVNEGKTDYYFTNLPDGGGDYFDFPYHPPTDNEWLRGKNVNTMVYSNLPGQGYVLEKEVITNYLYGDHFYGFNSVGGAFTYPDFSFNPDGEVYGWNTNKPSLDKVNTRTMFKLPLFMKDGYGDILDNSTWKYRVYYLTGGTVNIHSTTERNYFEGKLLESETKYFYDYNNHYQLKSSEVTSSNGDVYRTVNDFNPALTNQNRMQPVTTSVYKNGSIKSKQHTVFNTFSGKLLPSIIQTSKGKQALEDRAVFHQYDAKNNPVEVSKKDGSKIYYVWGYNNAQPIAKIEGYMAISSAQKSLISAAITASNGDVSAATENTLRSKLEAIRGGFPEAQVTTFTYNPLIGVTSITDPRGETIYYQYDNFNRLEFVKNSAGEILKEQGYNYKNN</sequence>